<organism evidence="3 4">
    <name type="scientific">Streptomyces muensis</name>
    <dbReference type="NCBI Taxonomy" id="1077944"/>
    <lineage>
        <taxon>Bacteria</taxon>
        <taxon>Bacillati</taxon>
        <taxon>Actinomycetota</taxon>
        <taxon>Actinomycetes</taxon>
        <taxon>Kitasatosporales</taxon>
        <taxon>Streptomycetaceae</taxon>
        <taxon>Streptomyces</taxon>
    </lineage>
</organism>
<dbReference type="Gene3D" id="3.90.226.10">
    <property type="entry name" value="2-enoyl-CoA Hydratase, Chain A, domain 1"/>
    <property type="match status" value="1"/>
</dbReference>
<dbReference type="InterPro" id="IPR029045">
    <property type="entry name" value="ClpP/crotonase-like_dom_sf"/>
</dbReference>
<dbReference type="SUPFAM" id="SSF52096">
    <property type="entry name" value="ClpP/crotonase"/>
    <property type="match status" value="1"/>
</dbReference>
<evidence type="ECO:0000313" key="3">
    <source>
        <dbReference type="EMBL" id="MCF1592533.1"/>
    </source>
</evidence>
<sequence length="273" mass="29112">MTDVAARQEPLAVLEGEGFQTWTMNNAPVNALSPQLLDRFESAIGDIVDRDDIACVVLASDLRVFSAGADAAWMAGTLREAGMDGLIDRFNESMDRFREICERLRGLPVLVIAAIDGHALAGGLELAVACDLRIAGDAEKVQIGVPEMDLFGAMPSGGGGVQFLSRLMGPAAALRFVLDGKPVTPVRAAELRIVEQVVPAGTARAEAERFAAEVARKAGRIGVHAAKRAVFAGATLPLGEALAYDREIHWDAMRRGNFRRGAQTFVEQFGGRG</sequence>
<dbReference type="InterPro" id="IPR018376">
    <property type="entry name" value="Enoyl-CoA_hyd/isom_CS"/>
</dbReference>
<dbReference type="GO" id="GO:0006635">
    <property type="term" value="P:fatty acid beta-oxidation"/>
    <property type="evidence" value="ECO:0007669"/>
    <property type="project" value="TreeGrafter"/>
</dbReference>
<accession>A0A9X1PVK2</accession>
<dbReference type="Pfam" id="PF00378">
    <property type="entry name" value="ECH_1"/>
    <property type="match status" value="1"/>
</dbReference>
<protein>
    <submittedName>
        <fullName evidence="3">Enoyl-CoA hydratase/isomerase family protein</fullName>
    </submittedName>
</protein>
<name>A0A9X1PVK2_STRM4</name>
<evidence type="ECO:0000256" key="1">
    <source>
        <dbReference type="ARBA" id="ARBA00005254"/>
    </source>
</evidence>
<dbReference type="PROSITE" id="PS00166">
    <property type="entry name" value="ENOYL_COA_HYDRATASE"/>
    <property type="match status" value="1"/>
</dbReference>
<comment type="caution">
    <text evidence="3">The sequence shown here is derived from an EMBL/GenBank/DDBJ whole genome shotgun (WGS) entry which is preliminary data.</text>
</comment>
<dbReference type="CDD" id="cd06558">
    <property type="entry name" value="crotonase-like"/>
    <property type="match status" value="1"/>
</dbReference>
<gene>
    <name evidence="3" type="ORF">L0P92_02975</name>
</gene>
<comment type="similarity">
    <text evidence="1 2">Belongs to the enoyl-CoA hydratase/isomerase family.</text>
</comment>
<dbReference type="AlphaFoldDB" id="A0A9X1PVK2"/>
<keyword evidence="4" id="KW-1185">Reference proteome</keyword>
<dbReference type="PANTHER" id="PTHR11941:SF54">
    <property type="entry name" value="ENOYL-COA HYDRATASE, MITOCHONDRIAL"/>
    <property type="match status" value="1"/>
</dbReference>
<proteinExistence type="inferred from homology"/>
<dbReference type="PANTHER" id="PTHR11941">
    <property type="entry name" value="ENOYL-COA HYDRATASE-RELATED"/>
    <property type="match status" value="1"/>
</dbReference>
<dbReference type="InterPro" id="IPR001753">
    <property type="entry name" value="Enoyl-CoA_hydra/iso"/>
</dbReference>
<dbReference type="GO" id="GO:0003824">
    <property type="term" value="F:catalytic activity"/>
    <property type="evidence" value="ECO:0007669"/>
    <property type="project" value="InterPro"/>
</dbReference>
<dbReference type="RefSeq" id="WP_234760838.1">
    <property type="nucleotide sequence ID" value="NZ_JAKEIP010000006.1"/>
</dbReference>
<evidence type="ECO:0000256" key="2">
    <source>
        <dbReference type="RuleBase" id="RU003707"/>
    </source>
</evidence>
<dbReference type="EMBL" id="JAKEIP010000006">
    <property type="protein sequence ID" value="MCF1592533.1"/>
    <property type="molecule type" value="Genomic_DNA"/>
</dbReference>
<evidence type="ECO:0000313" key="4">
    <source>
        <dbReference type="Proteomes" id="UP001139384"/>
    </source>
</evidence>
<dbReference type="Proteomes" id="UP001139384">
    <property type="component" value="Unassembled WGS sequence"/>
</dbReference>
<reference evidence="3" key="1">
    <citation type="submission" date="2022-01" db="EMBL/GenBank/DDBJ databases">
        <title>Draft Genome Sequences of Seven Type Strains of the Genus Streptomyces.</title>
        <authorList>
            <person name="Aziz S."/>
            <person name="Coretto E."/>
            <person name="Chronakova A."/>
            <person name="Sproer C."/>
            <person name="Huber K."/>
            <person name="Nouioui I."/>
            <person name="Gross H."/>
        </authorList>
    </citation>
    <scope>NUCLEOTIDE SEQUENCE</scope>
    <source>
        <strain evidence="3">DSM 103493</strain>
    </source>
</reference>